<dbReference type="PANTHER" id="PTHR37984">
    <property type="entry name" value="PROTEIN CBG26694"/>
    <property type="match status" value="1"/>
</dbReference>
<dbReference type="PANTHER" id="PTHR37984:SF5">
    <property type="entry name" value="PROTEIN NYNRIN-LIKE"/>
    <property type="match status" value="1"/>
</dbReference>
<name>A0A4Y2H5Y5_ARAVE</name>
<dbReference type="GO" id="GO:0071897">
    <property type="term" value="P:DNA biosynthetic process"/>
    <property type="evidence" value="ECO:0007669"/>
    <property type="project" value="UniProtKB-ARBA"/>
</dbReference>
<dbReference type="AlphaFoldDB" id="A0A4Y2H5Y5"/>
<evidence type="ECO:0000313" key="2">
    <source>
        <dbReference type="Proteomes" id="UP000499080"/>
    </source>
</evidence>
<sequence>MTPLGFKKKNGNLVNFKLDSEAQVSVLPFEILQNWENIPRIKTNARPILAYSNNQVPIIVAETPYSIINEFHDVFSSIGKLNKVVKIHLKDNYTPSVAAARKTLLALHDKVRAELNKMENMGIDNPNKLRICIGPRPLNEAIKMPHYPIPPADRLMINLQ</sequence>
<organism evidence="1 2">
    <name type="scientific">Araneus ventricosus</name>
    <name type="common">Orbweaver spider</name>
    <name type="synonym">Epeira ventricosa</name>
    <dbReference type="NCBI Taxonomy" id="182803"/>
    <lineage>
        <taxon>Eukaryota</taxon>
        <taxon>Metazoa</taxon>
        <taxon>Ecdysozoa</taxon>
        <taxon>Arthropoda</taxon>
        <taxon>Chelicerata</taxon>
        <taxon>Arachnida</taxon>
        <taxon>Araneae</taxon>
        <taxon>Araneomorphae</taxon>
        <taxon>Entelegynae</taxon>
        <taxon>Araneoidea</taxon>
        <taxon>Araneidae</taxon>
        <taxon>Araneus</taxon>
    </lineage>
</organism>
<dbReference type="EMBL" id="BGPR01001719">
    <property type="protein sequence ID" value="GBM60326.1"/>
    <property type="molecule type" value="Genomic_DNA"/>
</dbReference>
<dbReference type="InterPro" id="IPR043502">
    <property type="entry name" value="DNA/RNA_pol_sf"/>
</dbReference>
<proteinExistence type="predicted"/>
<dbReference type="InterPro" id="IPR050951">
    <property type="entry name" value="Retrovirus_Pol_polyprotein"/>
</dbReference>
<dbReference type="OrthoDB" id="7698356at2759"/>
<keyword evidence="2" id="KW-1185">Reference proteome</keyword>
<reference evidence="1 2" key="1">
    <citation type="journal article" date="2019" name="Sci. Rep.">
        <title>Orb-weaving spider Araneus ventricosus genome elucidates the spidroin gene catalogue.</title>
        <authorList>
            <person name="Kono N."/>
            <person name="Nakamura H."/>
            <person name="Ohtoshi R."/>
            <person name="Moran D.A.P."/>
            <person name="Shinohara A."/>
            <person name="Yoshida Y."/>
            <person name="Fujiwara M."/>
            <person name="Mori M."/>
            <person name="Tomita M."/>
            <person name="Arakawa K."/>
        </authorList>
    </citation>
    <scope>NUCLEOTIDE SEQUENCE [LARGE SCALE GENOMIC DNA]</scope>
</reference>
<comment type="caution">
    <text evidence="1">The sequence shown here is derived from an EMBL/GenBank/DDBJ whole genome shotgun (WGS) entry which is preliminary data.</text>
</comment>
<protein>
    <submittedName>
        <fullName evidence="1">Uncharacterized protein</fullName>
    </submittedName>
</protein>
<dbReference type="SUPFAM" id="SSF56672">
    <property type="entry name" value="DNA/RNA polymerases"/>
    <property type="match status" value="1"/>
</dbReference>
<gene>
    <name evidence="1" type="ORF">AVEN_108113_1</name>
</gene>
<evidence type="ECO:0000313" key="1">
    <source>
        <dbReference type="EMBL" id="GBM60326.1"/>
    </source>
</evidence>
<dbReference type="Proteomes" id="UP000499080">
    <property type="component" value="Unassembled WGS sequence"/>
</dbReference>
<accession>A0A4Y2H5Y5</accession>